<dbReference type="Proteomes" id="UP001501469">
    <property type="component" value="Unassembled WGS sequence"/>
</dbReference>
<gene>
    <name evidence="1" type="ORF">GCM10022409_19930</name>
</gene>
<reference evidence="2" key="1">
    <citation type="journal article" date="2019" name="Int. J. Syst. Evol. Microbiol.">
        <title>The Global Catalogue of Microorganisms (GCM) 10K type strain sequencing project: providing services to taxonomists for standard genome sequencing and annotation.</title>
        <authorList>
            <consortium name="The Broad Institute Genomics Platform"/>
            <consortium name="The Broad Institute Genome Sequencing Center for Infectious Disease"/>
            <person name="Wu L."/>
            <person name="Ma J."/>
        </authorList>
    </citation>
    <scope>NUCLEOTIDE SEQUENCE [LARGE SCALE GENOMIC DNA]</scope>
    <source>
        <strain evidence="2">JCM 17225</strain>
    </source>
</reference>
<organism evidence="1 2">
    <name type="scientific">Hymenobacter glaciei</name>
    <dbReference type="NCBI Taxonomy" id="877209"/>
    <lineage>
        <taxon>Bacteria</taxon>
        <taxon>Pseudomonadati</taxon>
        <taxon>Bacteroidota</taxon>
        <taxon>Cytophagia</taxon>
        <taxon>Cytophagales</taxon>
        <taxon>Hymenobacteraceae</taxon>
        <taxon>Hymenobacter</taxon>
    </lineage>
</organism>
<accession>A0ABP7U3F9</accession>
<sequence length="186" mass="20841">MGLDIVLGANNQAELDAGDYNPSEHHLSRTFCNFMTRRNDLAEGEEPELDQIGRLTGVDISPLYEMESYTLPEELSNLLDYAEDEEEQQEIMARTAAANAAVRGNIDKVVAVVQGLLTRVATIQDLPSLLQSDEFDTLRSAAYFASFSSPRMDAYENTFSQDLRNLMRFLDYAKSKGSETVFFVYG</sequence>
<dbReference type="RefSeq" id="WP_345053592.1">
    <property type="nucleotide sequence ID" value="NZ_BAABDK010000016.1"/>
</dbReference>
<evidence type="ECO:0000313" key="2">
    <source>
        <dbReference type="Proteomes" id="UP001501469"/>
    </source>
</evidence>
<name>A0ABP7U3F9_9BACT</name>
<evidence type="ECO:0008006" key="3">
    <source>
        <dbReference type="Google" id="ProtNLM"/>
    </source>
</evidence>
<evidence type="ECO:0000313" key="1">
    <source>
        <dbReference type="EMBL" id="GAA4035323.1"/>
    </source>
</evidence>
<dbReference type="EMBL" id="BAABDK010000016">
    <property type="protein sequence ID" value="GAA4035323.1"/>
    <property type="molecule type" value="Genomic_DNA"/>
</dbReference>
<protein>
    <recommendedName>
        <fullName evidence="3">DUF1877 domain-containing protein</fullName>
    </recommendedName>
</protein>
<keyword evidence="2" id="KW-1185">Reference proteome</keyword>
<proteinExistence type="predicted"/>
<comment type="caution">
    <text evidence="1">The sequence shown here is derived from an EMBL/GenBank/DDBJ whole genome shotgun (WGS) entry which is preliminary data.</text>
</comment>